<gene>
    <name evidence="3" type="ORF">NCTC10661_06014</name>
</gene>
<proteinExistence type="predicted"/>
<name>A0AAE8T649_BURCE</name>
<accession>A0AAE8T649</accession>
<comment type="caution">
    <text evidence="3">The sequence shown here is derived from an EMBL/GenBank/DDBJ whole genome shotgun (WGS) entry which is preliminary data.</text>
</comment>
<evidence type="ECO:0000313" key="4">
    <source>
        <dbReference type="Proteomes" id="UP000250416"/>
    </source>
</evidence>
<reference evidence="3 4" key="1">
    <citation type="submission" date="2018-06" db="EMBL/GenBank/DDBJ databases">
        <authorList>
            <consortium name="Pathogen Informatics"/>
            <person name="Doyle S."/>
        </authorList>
    </citation>
    <scope>NUCLEOTIDE SEQUENCE [LARGE SCALE GENOMIC DNA]</scope>
    <source>
        <strain evidence="3 4">NCTC10661</strain>
    </source>
</reference>
<organism evidence="3 4">
    <name type="scientific">Burkholderia cepacia</name>
    <name type="common">Pseudomonas cepacia</name>
    <dbReference type="NCBI Taxonomy" id="292"/>
    <lineage>
        <taxon>Bacteria</taxon>
        <taxon>Pseudomonadati</taxon>
        <taxon>Pseudomonadota</taxon>
        <taxon>Betaproteobacteria</taxon>
        <taxon>Burkholderiales</taxon>
        <taxon>Burkholderiaceae</taxon>
        <taxon>Burkholderia</taxon>
        <taxon>Burkholderia cepacia complex</taxon>
    </lineage>
</organism>
<evidence type="ECO:0000313" key="3">
    <source>
        <dbReference type="EMBL" id="SQA57442.1"/>
    </source>
</evidence>
<dbReference type="EMBL" id="UARD01000044">
    <property type="protein sequence ID" value="SQA57442.1"/>
    <property type="molecule type" value="Genomic_DNA"/>
</dbReference>
<dbReference type="PANTHER" id="PTHR34985">
    <property type="entry name" value="SLR0554 PROTEIN"/>
    <property type="match status" value="1"/>
</dbReference>
<feature type="domain" description="Virulence-associated protein E-like" evidence="2">
    <location>
        <begin position="184"/>
        <end position="393"/>
    </location>
</feature>
<dbReference type="AlphaFoldDB" id="A0AAE8T649"/>
<dbReference type="Proteomes" id="UP000250416">
    <property type="component" value="Unassembled WGS sequence"/>
</dbReference>
<evidence type="ECO:0000256" key="1">
    <source>
        <dbReference type="SAM" id="MobiDB-lite"/>
    </source>
</evidence>
<dbReference type="PANTHER" id="PTHR34985:SF1">
    <property type="entry name" value="SLR0554 PROTEIN"/>
    <property type="match status" value="1"/>
</dbReference>
<evidence type="ECO:0000259" key="2">
    <source>
        <dbReference type="Pfam" id="PF05272"/>
    </source>
</evidence>
<dbReference type="Pfam" id="PF05272">
    <property type="entry name" value="VapE-like_dom"/>
    <property type="match status" value="1"/>
</dbReference>
<sequence>MSALDEILKLANDRAARGEALPAVPTPKPRHQKPAKPTPAPKPPGLVAWEAQQREAQKQAPVPSNGSAPRPTNGIEAVHAMHRHGVALATDMRGDPYANLDSAIAVLQGHPRFAGRIWYDTFHQDIFTTWDCDEPRPWVDADRLRVATVFQREFGLVKFGDELIDKAAIAVAQADQRDELRDWLQSLNWDGTPRLHTWMQHAVGAPDDEYHNAIGRNFILSMVARGLVPGCKVDTMPVFEGSQGAGKSKMLAILGGAHYAELTESLDTKDFFVVLQGKWLIEIAELDAFRRADVTRIKQVLSSQQDRCRLPYAKRAVDLPRRVVFAGSTNESEYLRDATGARRFWPLAVASIDHEWLQSNREQLFAEAVDAFNAKATWWEVPAEAARAQTDERRETDAWEPVIAEWCIGHREVLVSEVLAGIGVDVARQDKTAQMRVANIMKTIGYQKDRIYRGGKQVRGWVCDDATSDGDDRPI</sequence>
<feature type="region of interest" description="Disordered" evidence="1">
    <location>
        <begin position="1"/>
        <end position="73"/>
    </location>
</feature>
<feature type="compositionally biased region" description="Basic and acidic residues" evidence="1">
    <location>
        <begin position="1"/>
        <end position="17"/>
    </location>
</feature>
<dbReference type="InterPro" id="IPR007936">
    <property type="entry name" value="VapE-like_dom"/>
</dbReference>
<dbReference type="RefSeq" id="WP_175904263.1">
    <property type="nucleotide sequence ID" value="NZ_CADEUP010000006.1"/>
</dbReference>
<protein>
    <submittedName>
        <fullName evidence="3">Toprim domain protein</fullName>
    </submittedName>
</protein>